<evidence type="ECO:0000256" key="2">
    <source>
        <dbReference type="RuleBase" id="RU361272"/>
    </source>
</evidence>
<feature type="domain" description="NAC-A/B" evidence="4">
    <location>
        <begin position="44"/>
        <end position="108"/>
    </location>
</feature>
<evidence type="ECO:0000313" key="5">
    <source>
        <dbReference type="EMBL" id="CAL5222390.1"/>
    </source>
</evidence>
<evidence type="ECO:0000256" key="3">
    <source>
        <dbReference type="SAM" id="MobiDB-lite"/>
    </source>
</evidence>
<keyword evidence="6" id="KW-1185">Reference proteome</keyword>
<feature type="region of interest" description="Disordered" evidence="3">
    <location>
        <begin position="131"/>
        <end position="170"/>
    </location>
</feature>
<dbReference type="InterPro" id="IPR039370">
    <property type="entry name" value="BTF3"/>
</dbReference>
<sequence>MSLCVRAASSKMNVERLQKMAGTVRTGGKGTVRRKKKAVHKVSTTDDKRLQATLKRLGVNTIPGIEEVNLFVENDVIHFTNPKVQASIAANTFVVSGPSQTRKLHELLPSILPQLGADNMDQLRKLAQNFPGAGAAMGRGGPPGGVGTIEEEDEGDDVPDLVENFDEESK</sequence>
<comment type="similarity">
    <text evidence="1 2">Belongs to the NAC-beta family.</text>
</comment>
<organism evidence="5 6">
    <name type="scientific">Coccomyxa viridis</name>
    <dbReference type="NCBI Taxonomy" id="1274662"/>
    <lineage>
        <taxon>Eukaryota</taxon>
        <taxon>Viridiplantae</taxon>
        <taxon>Chlorophyta</taxon>
        <taxon>core chlorophytes</taxon>
        <taxon>Trebouxiophyceae</taxon>
        <taxon>Trebouxiophyceae incertae sedis</taxon>
        <taxon>Coccomyxaceae</taxon>
        <taxon>Coccomyxa</taxon>
    </lineage>
</organism>
<comment type="subunit">
    <text evidence="2">Part of the nascent polypeptide-associated complex (NAC).</text>
</comment>
<dbReference type="EMBL" id="CAXHTA020000007">
    <property type="protein sequence ID" value="CAL5222390.1"/>
    <property type="molecule type" value="Genomic_DNA"/>
</dbReference>
<gene>
    <name evidence="5" type="primary">g4747</name>
    <name evidence="5" type="ORF">VP750_LOCUS4049</name>
</gene>
<evidence type="ECO:0000259" key="4">
    <source>
        <dbReference type="PROSITE" id="PS51151"/>
    </source>
</evidence>
<dbReference type="InterPro" id="IPR002715">
    <property type="entry name" value="Nas_poly-pep-assoc_cplx_dom"/>
</dbReference>
<dbReference type="SMART" id="SM01407">
    <property type="entry name" value="NAC"/>
    <property type="match status" value="1"/>
</dbReference>
<dbReference type="InterPro" id="IPR038187">
    <property type="entry name" value="NAC_A/B_dom_sf"/>
</dbReference>
<proteinExistence type="inferred from homology"/>
<comment type="caution">
    <text evidence="5">The sequence shown here is derived from an EMBL/GenBank/DDBJ whole genome shotgun (WGS) entry which is preliminary data.</text>
</comment>
<accession>A0ABP1FV18</accession>
<reference evidence="5 6" key="1">
    <citation type="submission" date="2024-06" db="EMBL/GenBank/DDBJ databases">
        <authorList>
            <person name="Kraege A."/>
            <person name="Thomma B."/>
        </authorList>
    </citation>
    <scope>NUCLEOTIDE SEQUENCE [LARGE SCALE GENOMIC DNA]</scope>
</reference>
<feature type="compositionally biased region" description="Gly residues" evidence="3">
    <location>
        <begin position="135"/>
        <end position="147"/>
    </location>
</feature>
<dbReference type="CDD" id="cd22055">
    <property type="entry name" value="NAC_BTF3"/>
    <property type="match status" value="1"/>
</dbReference>
<dbReference type="PROSITE" id="PS51151">
    <property type="entry name" value="NAC_AB"/>
    <property type="match status" value="1"/>
</dbReference>
<dbReference type="Pfam" id="PF01849">
    <property type="entry name" value="NAC"/>
    <property type="match status" value="1"/>
</dbReference>
<dbReference type="PANTHER" id="PTHR10351">
    <property type="entry name" value="TRANSCRIPTION FACTOR BTF3 FAMILY MEMBER"/>
    <property type="match status" value="1"/>
</dbReference>
<keyword evidence="2" id="KW-0804">Transcription</keyword>
<evidence type="ECO:0000313" key="6">
    <source>
        <dbReference type="Proteomes" id="UP001497392"/>
    </source>
</evidence>
<name>A0ABP1FV18_9CHLO</name>
<dbReference type="Proteomes" id="UP001497392">
    <property type="component" value="Unassembled WGS sequence"/>
</dbReference>
<dbReference type="Gene3D" id="2.20.70.30">
    <property type="entry name" value="Nascent polypeptide-associated complex domain"/>
    <property type="match status" value="1"/>
</dbReference>
<feature type="compositionally biased region" description="Acidic residues" evidence="3">
    <location>
        <begin position="149"/>
        <end position="170"/>
    </location>
</feature>
<evidence type="ECO:0000256" key="1">
    <source>
        <dbReference type="ARBA" id="ARBA00005296"/>
    </source>
</evidence>
<keyword evidence="2" id="KW-0805">Transcription regulation</keyword>
<protein>
    <recommendedName>
        <fullName evidence="2">Nascent polypeptide-associated complex subunit beta</fullName>
    </recommendedName>
</protein>